<organism evidence="10 11">
    <name type="scientific">Winogradskyella endarachnes</name>
    <dbReference type="NCBI Taxonomy" id="2681965"/>
    <lineage>
        <taxon>Bacteria</taxon>
        <taxon>Pseudomonadati</taxon>
        <taxon>Bacteroidota</taxon>
        <taxon>Flavobacteriia</taxon>
        <taxon>Flavobacteriales</taxon>
        <taxon>Flavobacteriaceae</taxon>
        <taxon>Winogradskyella</taxon>
    </lineage>
</organism>
<reference evidence="10 11" key="1">
    <citation type="submission" date="2019-12" db="EMBL/GenBank/DDBJ databases">
        <authorList>
            <person name="Li J."/>
        </authorList>
    </citation>
    <scope>NUCLEOTIDE SEQUENCE [LARGE SCALE GENOMIC DNA]</scope>
    <source>
        <strain evidence="10 11">HL2-2</strain>
    </source>
</reference>
<keyword evidence="6" id="KW-0865">Zymogen</keyword>
<dbReference type="InterPro" id="IPR016067">
    <property type="entry name" value="S-AdoMet_deCO2ase_core"/>
</dbReference>
<comment type="cofactor">
    <cofactor evidence="1">
        <name>pyruvate</name>
        <dbReference type="ChEBI" id="CHEBI:15361"/>
    </cofactor>
</comment>
<keyword evidence="4" id="KW-0745">Spermidine biosynthesis</keyword>
<sequence>MLKTSLGTHITWDVYNCNAKAISFIPKVKTVLNAIVEELQLSKVNESFKQFEPIGVTGFILLEESHVSIHTWPEYQFAAVDIFSCKHFDAEKIQKLLMSSFSSNKVIIKQIERGDAIDVITKEFN</sequence>
<keyword evidence="5" id="KW-0620">Polyamine biosynthesis</keyword>
<evidence type="ECO:0000256" key="9">
    <source>
        <dbReference type="ARBA" id="ARBA00023317"/>
    </source>
</evidence>
<accession>A0A6L6U5E2</accession>
<dbReference type="GO" id="GO:0008295">
    <property type="term" value="P:spermidine biosynthetic process"/>
    <property type="evidence" value="ECO:0007669"/>
    <property type="project" value="UniProtKB-KW"/>
</dbReference>
<evidence type="ECO:0000313" key="10">
    <source>
        <dbReference type="EMBL" id="MUU77403.1"/>
    </source>
</evidence>
<evidence type="ECO:0000313" key="11">
    <source>
        <dbReference type="Proteomes" id="UP000478208"/>
    </source>
</evidence>
<comment type="caution">
    <text evidence="10">The sequence shown here is derived from an EMBL/GenBank/DDBJ whole genome shotgun (WGS) entry which is preliminary data.</text>
</comment>
<evidence type="ECO:0000256" key="1">
    <source>
        <dbReference type="ARBA" id="ARBA00001928"/>
    </source>
</evidence>
<evidence type="ECO:0000256" key="2">
    <source>
        <dbReference type="ARBA" id="ARBA00022793"/>
    </source>
</evidence>
<dbReference type="GO" id="GO:0005829">
    <property type="term" value="C:cytosol"/>
    <property type="evidence" value="ECO:0007669"/>
    <property type="project" value="TreeGrafter"/>
</dbReference>
<dbReference type="EMBL" id="WOWS01000001">
    <property type="protein sequence ID" value="MUU77403.1"/>
    <property type="molecule type" value="Genomic_DNA"/>
</dbReference>
<evidence type="ECO:0000256" key="6">
    <source>
        <dbReference type="ARBA" id="ARBA00023145"/>
    </source>
</evidence>
<dbReference type="Pfam" id="PF02675">
    <property type="entry name" value="AdoMet_dc"/>
    <property type="match status" value="1"/>
</dbReference>
<gene>
    <name evidence="10" type="primary">speD</name>
    <name evidence="10" type="ORF">GN138_03005</name>
</gene>
<protein>
    <submittedName>
        <fullName evidence="10">Adenosylmethionine decarboxylase</fullName>
        <ecNumber evidence="10">4.1.1.50</ecNumber>
    </submittedName>
</protein>
<evidence type="ECO:0000256" key="5">
    <source>
        <dbReference type="ARBA" id="ARBA00023115"/>
    </source>
</evidence>
<dbReference type="EC" id="4.1.1.50" evidence="10"/>
<dbReference type="SUPFAM" id="SSF56276">
    <property type="entry name" value="S-adenosylmethionine decarboxylase"/>
    <property type="match status" value="1"/>
</dbReference>
<dbReference type="AlphaFoldDB" id="A0A6L6U5E2"/>
<dbReference type="Proteomes" id="UP000478208">
    <property type="component" value="Unassembled WGS sequence"/>
</dbReference>
<dbReference type="Gene3D" id="3.60.90.10">
    <property type="entry name" value="S-adenosylmethionine decarboxylase"/>
    <property type="match status" value="1"/>
</dbReference>
<proteinExistence type="predicted"/>
<dbReference type="GO" id="GO:0004014">
    <property type="term" value="F:adenosylmethionine decarboxylase activity"/>
    <property type="evidence" value="ECO:0007669"/>
    <property type="project" value="UniProtKB-EC"/>
</dbReference>
<keyword evidence="8" id="KW-0704">Schiff base</keyword>
<evidence type="ECO:0000256" key="7">
    <source>
        <dbReference type="ARBA" id="ARBA00023239"/>
    </source>
</evidence>
<evidence type="ECO:0000256" key="4">
    <source>
        <dbReference type="ARBA" id="ARBA00023066"/>
    </source>
</evidence>
<name>A0A6L6U5E2_9FLAO</name>
<dbReference type="InterPro" id="IPR017716">
    <property type="entry name" value="S-AdoMet_deCOase_pro-enz"/>
</dbReference>
<dbReference type="NCBIfam" id="TIGR03330">
    <property type="entry name" value="SAM_DCase_Bsu"/>
    <property type="match status" value="1"/>
</dbReference>
<dbReference type="PANTHER" id="PTHR33866:SF2">
    <property type="entry name" value="S-ADENOSYLMETHIONINE DECARBOXYLASE PROENZYME"/>
    <property type="match status" value="1"/>
</dbReference>
<dbReference type="PANTHER" id="PTHR33866">
    <property type="entry name" value="S-ADENOSYLMETHIONINE DECARBOXYLASE PROENZYME"/>
    <property type="match status" value="1"/>
</dbReference>
<keyword evidence="7 10" id="KW-0456">Lyase</keyword>
<evidence type="ECO:0000256" key="8">
    <source>
        <dbReference type="ARBA" id="ARBA00023270"/>
    </source>
</evidence>
<dbReference type="InterPro" id="IPR003826">
    <property type="entry name" value="AdoMetDC_fam_prok"/>
</dbReference>
<keyword evidence="11" id="KW-1185">Reference proteome</keyword>
<keyword evidence="2" id="KW-0210">Decarboxylase</keyword>
<keyword evidence="3" id="KW-0068">Autocatalytic cleavage</keyword>
<keyword evidence="9" id="KW-0670">Pyruvate</keyword>
<evidence type="ECO:0000256" key="3">
    <source>
        <dbReference type="ARBA" id="ARBA00022813"/>
    </source>
</evidence>